<dbReference type="InterPro" id="IPR032549">
    <property type="entry name" value="DUF4939"/>
</dbReference>
<feature type="domain" description="DUF4939" evidence="1">
    <location>
        <begin position="47"/>
        <end position="146"/>
    </location>
</feature>
<comment type="caution">
    <text evidence="2">The sequence shown here is derived from an EMBL/GenBank/DDBJ whole genome shotgun (WGS) entry which is preliminary data.</text>
</comment>
<protein>
    <recommendedName>
        <fullName evidence="1">DUF4939 domain-containing protein</fullName>
    </recommendedName>
</protein>
<sequence>MIFKKPGSPAGSEAYGGCPGMDSLAVMMQDVLTQNHALRRENNELMDQVWRLLCEKANLLAQVRLPTYLVVFNGDPARLPDFLIQAASYVNFFETRFSNDTLKVAFVISCLSGPAEEWVVPYMERESPILGQYERSVDALKRAFGRNG</sequence>
<dbReference type="Pfam" id="PF16297">
    <property type="entry name" value="DUF4939"/>
    <property type="match status" value="1"/>
</dbReference>
<organism evidence="2 3">
    <name type="scientific">Marmota monax</name>
    <name type="common">Woodchuck</name>
    <dbReference type="NCBI Taxonomy" id="9995"/>
    <lineage>
        <taxon>Eukaryota</taxon>
        <taxon>Metazoa</taxon>
        <taxon>Chordata</taxon>
        <taxon>Craniata</taxon>
        <taxon>Vertebrata</taxon>
        <taxon>Euteleostomi</taxon>
        <taxon>Mammalia</taxon>
        <taxon>Eutheria</taxon>
        <taxon>Euarchontoglires</taxon>
        <taxon>Glires</taxon>
        <taxon>Rodentia</taxon>
        <taxon>Sciuromorpha</taxon>
        <taxon>Sciuridae</taxon>
        <taxon>Xerinae</taxon>
        <taxon>Marmotini</taxon>
        <taxon>Marmota</taxon>
    </lineage>
</organism>
<evidence type="ECO:0000259" key="1">
    <source>
        <dbReference type="Pfam" id="PF16297"/>
    </source>
</evidence>
<reference evidence="2" key="1">
    <citation type="submission" date="2019-04" db="EMBL/GenBank/DDBJ databases">
        <authorList>
            <person name="Alioto T."/>
            <person name="Alioto T."/>
        </authorList>
    </citation>
    <scope>NUCLEOTIDE SEQUENCE [LARGE SCALE GENOMIC DNA]</scope>
</reference>
<dbReference type="AlphaFoldDB" id="A0A5E4AP43"/>
<evidence type="ECO:0000313" key="2">
    <source>
        <dbReference type="EMBL" id="VTJ59108.1"/>
    </source>
</evidence>
<dbReference type="Proteomes" id="UP000335636">
    <property type="component" value="Unassembled WGS sequence"/>
</dbReference>
<proteinExistence type="predicted"/>
<name>A0A5E4AP43_MARMO</name>
<dbReference type="EMBL" id="CABDUW010000116">
    <property type="protein sequence ID" value="VTJ59108.1"/>
    <property type="molecule type" value="Genomic_DNA"/>
</dbReference>
<accession>A0A5E4AP43</accession>
<evidence type="ECO:0000313" key="3">
    <source>
        <dbReference type="Proteomes" id="UP000335636"/>
    </source>
</evidence>
<keyword evidence="3" id="KW-1185">Reference proteome</keyword>
<gene>
    <name evidence="2" type="ORF">MONAX_5E010478</name>
</gene>